<feature type="region of interest" description="Disordered" evidence="1">
    <location>
        <begin position="1"/>
        <end position="41"/>
    </location>
</feature>
<proteinExistence type="predicted"/>
<organism evidence="2 3">
    <name type="scientific">Penicillium chrysogenum</name>
    <name type="common">Penicillium notatum</name>
    <dbReference type="NCBI Taxonomy" id="5076"/>
    <lineage>
        <taxon>Eukaryota</taxon>
        <taxon>Fungi</taxon>
        <taxon>Dikarya</taxon>
        <taxon>Ascomycota</taxon>
        <taxon>Pezizomycotina</taxon>
        <taxon>Eurotiomycetes</taxon>
        <taxon>Eurotiomycetidae</taxon>
        <taxon>Eurotiales</taxon>
        <taxon>Aspergillaceae</taxon>
        <taxon>Penicillium</taxon>
        <taxon>Penicillium chrysogenum species complex</taxon>
    </lineage>
</organism>
<feature type="compositionally biased region" description="Polar residues" evidence="1">
    <location>
        <begin position="61"/>
        <end position="85"/>
    </location>
</feature>
<evidence type="ECO:0000313" key="2">
    <source>
        <dbReference type="EMBL" id="KAJ5284676.1"/>
    </source>
</evidence>
<gene>
    <name evidence="2" type="ORF">N7505_002656</name>
</gene>
<dbReference type="Proteomes" id="UP001220256">
    <property type="component" value="Unassembled WGS sequence"/>
</dbReference>
<name>A0ABQ8X1H0_PENCH</name>
<evidence type="ECO:0000256" key="1">
    <source>
        <dbReference type="SAM" id="MobiDB-lite"/>
    </source>
</evidence>
<comment type="caution">
    <text evidence="2">The sequence shown here is derived from an EMBL/GenBank/DDBJ whole genome shotgun (WGS) entry which is preliminary data.</text>
</comment>
<dbReference type="EMBL" id="JAPVEB010000001">
    <property type="protein sequence ID" value="KAJ5284676.1"/>
    <property type="molecule type" value="Genomic_DNA"/>
</dbReference>
<accession>A0ABQ8X1H0</accession>
<feature type="compositionally biased region" description="Basic and acidic residues" evidence="1">
    <location>
        <begin position="1"/>
        <end position="38"/>
    </location>
</feature>
<keyword evidence="3" id="KW-1185">Reference proteome</keyword>
<feature type="region of interest" description="Disordered" evidence="1">
    <location>
        <begin position="55"/>
        <end position="85"/>
    </location>
</feature>
<evidence type="ECO:0000313" key="3">
    <source>
        <dbReference type="Proteomes" id="UP001220256"/>
    </source>
</evidence>
<sequence>MEDTIAELRRQLEEQQSLRKEAERRQEEAEHRQDEAERTAISTISTIVIFAGACGRRGPSNAHTASSQLFTHTRLPNSSNQSQIK</sequence>
<reference evidence="2 3" key="1">
    <citation type="journal article" date="2023" name="IMA Fungus">
        <title>Comparative genomic study of the Penicillium genus elucidates a diverse pangenome and 15 lateral gene transfer events.</title>
        <authorList>
            <person name="Petersen C."/>
            <person name="Sorensen T."/>
            <person name="Nielsen M.R."/>
            <person name="Sondergaard T.E."/>
            <person name="Sorensen J.L."/>
            <person name="Fitzpatrick D.A."/>
            <person name="Frisvad J.C."/>
            <person name="Nielsen K.L."/>
        </authorList>
    </citation>
    <scope>NUCLEOTIDE SEQUENCE [LARGE SCALE GENOMIC DNA]</scope>
    <source>
        <strain evidence="2 3">IBT 3361</strain>
    </source>
</reference>
<protein>
    <submittedName>
        <fullName evidence="2">Uncharacterized protein</fullName>
    </submittedName>
</protein>